<accession>A0AAD6SFZ3</accession>
<proteinExistence type="predicted"/>
<comment type="caution">
    <text evidence="1">The sequence shown here is derived from an EMBL/GenBank/DDBJ whole genome shotgun (WGS) entry which is preliminary data.</text>
</comment>
<gene>
    <name evidence="1" type="ORF">C8F04DRAFT_1123774</name>
</gene>
<organism evidence="1 2">
    <name type="scientific">Mycena alexandri</name>
    <dbReference type="NCBI Taxonomy" id="1745969"/>
    <lineage>
        <taxon>Eukaryota</taxon>
        <taxon>Fungi</taxon>
        <taxon>Dikarya</taxon>
        <taxon>Basidiomycota</taxon>
        <taxon>Agaricomycotina</taxon>
        <taxon>Agaricomycetes</taxon>
        <taxon>Agaricomycetidae</taxon>
        <taxon>Agaricales</taxon>
        <taxon>Marasmiineae</taxon>
        <taxon>Mycenaceae</taxon>
        <taxon>Mycena</taxon>
    </lineage>
</organism>
<dbReference type="Proteomes" id="UP001218188">
    <property type="component" value="Unassembled WGS sequence"/>
</dbReference>
<dbReference type="EMBL" id="JARJCM010000131">
    <property type="protein sequence ID" value="KAJ7026953.1"/>
    <property type="molecule type" value="Genomic_DNA"/>
</dbReference>
<dbReference type="PANTHER" id="PTHR42057:SF2">
    <property type="entry name" value="F-BOX DOMAIN PROTEIN (AFU_ORTHOLOGUE AFUA_4G00200)-RELATED"/>
    <property type="match status" value="1"/>
</dbReference>
<dbReference type="AlphaFoldDB" id="A0AAD6SFZ3"/>
<sequence>MLPLELFQAIAGDLQNDPSIVNLRLVSKSINSVATPLAFRVVVVSDSLQSAAAVTFLQSCDESITSHVREVIFQGDLNGETGEDQRAALRNTFSGLAKFSMLESLRLNLHDTYEEELVNNEEVPECPSHFLLLQREIFAGLAENPPSSLLSLTLNNVIAVPNEIYSEEDFHRIFRSLQKLEISVLSIDADEGAHLYDSAILFWDESVPPIVRSATALTSLKIYSDQPVGSMPAMSFEDMFLPHLTSLTLHRFVFGPGDPDNFILCHKATLVRLELRESSIDCGIVDFGQHANYPCPWHAILARFEAELTGLHEFVFETASGPDDDMPWRDPRFKYTREDPGFGFLDWDKPIPGEDQDLPALESLLATVNSRRNEDSSCSSNDVRSLY</sequence>
<evidence type="ECO:0008006" key="3">
    <source>
        <dbReference type="Google" id="ProtNLM"/>
    </source>
</evidence>
<dbReference type="PANTHER" id="PTHR42057">
    <property type="entry name" value="F-BOX DOMAIN PROTEIN (AFU_ORTHOLOGUE AFUA_4G00200)"/>
    <property type="match status" value="1"/>
</dbReference>
<reference evidence="1" key="1">
    <citation type="submission" date="2023-03" db="EMBL/GenBank/DDBJ databases">
        <title>Massive genome expansion in bonnet fungi (Mycena s.s.) driven by repeated elements and novel gene families across ecological guilds.</title>
        <authorList>
            <consortium name="Lawrence Berkeley National Laboratory"/>
            <person name="Harder C.B."/>
            <person name="Miyauchi S."/>
            <person name="Viragh M."/>
            <person name="Kuo A."/>
            <person name="Thoen E."/>
            <person name="Andreopoulos B."/>
            <person name="Lu D."/>
            <person name="Skrede I."/>
            <person name="Drula E."/>
            <person name="Henrissat B."/>
            <person name="Morin E."/>
            <person name="Kohler A."/>
            <person name="Barry K."/>
            <person name="LaButti K."/>
            <person name="Morin E."/>
            <person name="Salamov A."/>
            <person name="Lipzen A."/>
            <person name="Mereny Z."/>
            <person name="Hegedus B."/>
            <person name="Baldrian P."/>
            <person name="Stursova M."/>
            <person name="Weitz H."/>
            <person name="Taylor A."/>
            <person name="Grigoriev I.V."/>
            <person name="Nagy L.G."/>
            <person name="Martin F."/>
            <person name="Kauserud H."/>
        </authorList>
    </citation>
    <scope>NUCLEOTIDE SEQUENCE</scope>
    <source>
        <strain evidence="1">CBHHK200</strain>
    </source>
</reference>
<name>A0AAD6SFZ3_9AGAR</name>
<protein>
    <recommendedName>
        <fullName evidence="3">F-box domain-containing protein</fullName>
    </recommendedName>
</protein>
<evidence type="ECO:0000313" key="1">
    <source>
        <dbReference type="EMBL" id="KAJ7026953.1"/>
    </source>
</evidence>
<evidence type="ECO:0000313" key="2">
    <source>
        <dbReference type="Proteomes" id="UP001218188"/>
    </source>
</evidence>
<keyword evidence="2" id="KW-1185">Reference proteome</keyword>